<dbReference type="PANTHER" id="PTHR47307">
    <property type="entry name" value="GLUTATHIONE-REGULATED POTASSIUM-EFFLUX SYSTEM ANCILLARY PROTEIN KEFG"/>
    <property type="match status" value="1"/>
</dbReference>
<protein>
    <submittedName>
        <fullName evidence="3">NAD(P)H dehydrogenase</fullName>
    </submittedName>
</protein>
<evidence type="ECO:0000259" key="2">
    <source>
        <dbReference type="Pfam" id="PF02525"/>
    </source>
</evidence>
<dbReference type="RefSeq" id="WP_106926939.1">
    <property type="nucleotide sequence ID" value="NZ_CABMMU010000007.1"/>
</dbReference>
<name>A0A2T2Y2I2_9ENTR</name>
<dbReference type="GO" id="GO:0010181">
    <property type="term" value="F:FMN binding"/>
    <property type="evidence" value="ECO:0007669"/>
    <property type="project" value="TreeGrafter"/>
</dbReference>
<dbReference type="Gene3D" id="3.40.50.360">
    <property type="match status" value="1"/>
</dbReference>
<evidence type="ECO:0000313" key="3">
    <source>
        <dbReference type="EMBL" id="PSR46730.1"/>
    </source>
</evidence>
<feature type="domain" description="Flavodoxin-like fold" evidence="2">
    <location>
        <begin position="2"/>
        <end position="172"/>
    </location>
</feature>
<dbReference type="GO" id="GO:0009055">
    <property type="term" value="F:electron transfer activity"/>
    <property type="evidence" value="ECO:0007669"/>
    <property type="project" value="TreeGrafter"/>
</dbReference>
<keyword evidence="4" id="KW-1185">Reference proteome</keyword>
<proteinExistence type="predicted"/>
<dbReference type="EMBL" id="PYHO01000007">
    <property type="protein sequence ID" value="PSR46730.1"/>
    <property type="molecule type" value="Genomic_DNA"/>
</dbReference>
<dbReference type="GO" id="GO:0003955">
    <property type="term" value="F:NAD(P)H dehydrogenase (quinone) activity"/>
    <property type="evidence" value="ECO:0007669"/>
    <property type="project" value="TreeGrafter"/>
</dbReference>
<dbReference type="Proteomes" id="UP000240892">
    <property type="component" value="Unassembled WGS sequence"/>
</dbReference>
<accession>A0A2T2Y2I2</accession>
<dbReference type="InterPro" id="IPR003680">
    <property type="entry name" value="Flavodoxin_fold"/>
</dbReference>
<dbReference type="AlphaFoldDB" id="A0A2T2Y2I2"/>
<evidence type="ECO:0000256" key="1">
    <source>
        <dbReference type="ARBA" id="ARBA00023002"/>
    </source>
</evidence>
<keyword evidence="1" id="KW-0560">Oxidoreductase</keyword>
<dbReference type="Pfam" id="PF02525">
    <property type="entry name" value="Flavodoxin_2"/>
    <property type="match status" value="1"/>
</dbReference>
<reference evidence="3 4" key="1">
    <citation type="submission" date="2018-03" db="EMBL/GenBank/DDBJ databases">
        <title>First report of an OXA-48+CTX-M-M-producing Kluyvera ascorbata clone recovered from patients admitted in a University Hospital in Madrid, Spain.</title>
        <authorList>
            <person name="Hernandez-Garcia M."/>
            <person name="Leon-Sampedro R."/>
            <person name="Perez-Viso B."/>
            <person name="Morosini M.I."/>
            <person name="Lopez-Fresnena N."/>
            <person name="Coque T.M."/>
            <person name="Bonten M."/>
            <person name="Malhotra-Kumar S."/>
            <person name="Ruiz-Garbajosa P."/>
            <person name="Canton R."/>
        </authorList>
    </citation>
    <scope>NUCLEOTIDE SEQUENCE [LARGE SCALE GENOMIC DNA]</scope>
    <source>
        <strain evidence="3 4">KA2</strain>
    </source>
</reference>
<gene>
    <name evidence="3" type="ORF">C8256_11675</name>
</gene>
<sequence length="196" mass="21431">MKNITIISGHPDLNHSIANATILGEIAAALPDAEIRRLDSLYPDGKINILAEQESLLKADIIVWQFPFSWYGLPGLMKRWLDEVFVHGFAHGSRAKLGGKKLLLSFTTGAPASLYDAQGLFGHAVEDYLIPFETTARLCNLELLDPVYTCGISYADRDADKIAQQKTQAREHAARLVTVLQGLSAKGQTSRSQPAA</sequence>
<dbReference type="InterPro" id="IPR046980">
    <property type="entry name" value="KefG/KefF"/>
</dbReference>
<dbReference type="PANTHER" id="PTHR47307:SF1">
    <property type="entry name" value="GLUTATHIONE-REGULATED POTASSIUM-EFFLUX SYSTEM ANCILLARY PROTEIN KEFG"/>
    <property type="match status" value="1"/>
</dbReference>
<evidence type="ECO:0000313" key="4">
    <source>
        <dbReference type="Proteomes" id="UP000240892"/>
    </source>
</evidence>
<dbReference type="SUPFAM" id="SSF52218">
    <property type="entry name" value="Flavoproteins"/>
    <property type="match status" value="1"/>
</dbReference>
<organism evidence="3 4">
    <name type="scientific">Kluyvera genomosp. 2</name>
    <dbReference type="NCBI Taxonomy" id="2774054"/>
    <lineage>
        <taxon>Bacteria</taxon>
        <taxon>Pseudomonadati</taxon>
        <taxon>Pseudomonadota</taxon>
        <taxon>Gammaproteobacteria</taxon>
        <taxon>Enterobacterales</taxon>
        <taxon>Enterobacteriaceae</taxon>
        <taxon>Kluyvera</taxon>
    </lineage>
</organism>
<dbReference type="InterPro" id="IPR029039">
    <property type="entry name" value="Flavoprotein-like_sf"/>
</dbReference>
<comment type="caution">
    <text evidence="3">The sequence shown here is derived from an EMBL/GenBank/DDBJ whole genome shotgun (WGS) entry which is preliminary data.</text>
</comment>